<evidence type="ECO:0000259" key="8">
    <source>
        <dbReference type="Pfam" id="PF12704"/>
    </source>
</evidence>
<feature type="transmembrane region" description="Helical" evidence="6">
    <location>
        <begin position="424"/>
        <end position="444"/>
    </location>
</feature>
<evidence type="ECO:0000256" key="5">
    <source>
        <dbReference type="ARBA" id="ARBA00023136"/>
    </source>
</evidence>
<evidence type="ECO:0000256" key="6">
    <source>
        <dbReference type="SAM" id="Phobius"/>
    </source>
</evidence>
<keyword evidence="5 6" id="KW-0472">Membrane</keyword>
<feature type="transmembrane region" description="Helical" evidence="6">
    <location>
        <begin position="767"/>
        <end position="789"/>
    </location>
</feature>
<dbReference type="GO" id="GO:0022857">
    <property type="term" value="F:transmembrane transporter activity"/>
    <property type="evidence" value="ECO:0007669"/>
    <property type="project" value="TreeGrafter"/>
</dbReference>
<proteinExistence type="predicted"/>
<accession>A0A2U0SC57</accession>
<dbReference type="Proteomes" id="UP000245890">
    <property type="component" value="Unassembled WGS sequence"/>
</dbReference>
<keyword evidence="3 6" id="KW-0812">Transmembrane</keyword>
<feature type="domain" description="MacB-like periplasmic core" evidence="8">
    <location>
        <begin position="431"/>
        <end position="607"/>
    </location>
</feature>
<dbReference type="EMBL" id="QENQ01000001">
    <property type="protein sequence ID" value="PVX28855.1"/>
    <property type="molecule type" value="Genomic_DNA"/>
</dbReference>
<keyword evidence="4 6" id="KW-1133">Transmembrane helix</keyword>
<dbReference type="Pfam" id="PF12704">
    <property type="entry name" value="MacB_PCD"/>
    <property type="match status" value="2"/>
</dbReference>
<name>A0A2U0SC57_9SPHN</name>
<gene>
    <name evidence="9" type="ORF">DD559_05520</name>
</gene>
<feature type="transmembrane region" description="Helical" evidence="6">
    <location>
        <begin position="680"/>
        <end position="700"/>
    </location>
</feature>
<dbReference type="PANTHER" id="PTHR30572:SF18">
    <property type="entry name" value="ABC-TYPE MACROLIDE FAMILY EXPORT SYSTEM PERMEASE COMPONENT 2"/>
    <property type="match status" value="1"/>
</dbReference>
<dbReference type="OrthoDB" id="9770036at2"/>
<feature type="transmembrane region" description="Helical" evidence="6">
    <location>
        <begin position="20"/>
        <end position="41"/>
    </location>
</feature>
<feature type="domain" description="ABC3 transporter permease C-terminal" evidence="7">
    <location>
        <begin position="684"/>
        <end position="795"/>
    </location>
</feature>
<evidence type="ECO:0000259" key="7">
    <source>
        <dbReference type="Pfam" id="PF02687"/>
    </source>
</evidence>
<feature type="transmembrane region" description="Helical" evidence="6">
    <location>
        <begin position="736"/>
        <end position="755"/>
    </location>
</feature>
<organism evidence="9 10">
    <name type="scientific">Sphingomonas pokkalii</name>
    <dbReference type="NCBI Taxonomy" id="2175090"/>
    <lineage>
        <taxon>Bacteria</taxon>
        <taxon>Pseudomonadati</taxon>
        <taxon>Pseudomonadota</taxon>
        <taxon>Alphaproteobacteria</taxon>
        <taxon>Sphingomonadales</taxon>
        <taxon>Sphingomonadaceae</taxon>
        <taxon>Sphingomonas</taxon>
    </lineage>
</organism>
<evidence type="ECO:0000256" key="2">
    <source>
        <dbReference type="ARBA" id="ARBA00022475"/>
    </source>
</evidence>
<evidence type="ECO:0000256" key="1">
    <source>
        <dbReference type="ARBA" id="ARBA00004651"/>
    </source>
</evidence>
<dbReference type="InterPro" id="IPR003838">
    <property type="entry name" value="ABC3_permease_C"/>
</dbReference>
<feature type="domain" description="MacB-like periplasmic core" evidence="8">
    <location>
        <begin position="21"/>
        <end position="237"/>
    </location>
</feature>
<comment type="caution">
    <text evidence="9">The sequence shown here is derived from an EMBL/GenBank/DDBJ whole genome shotgun (WGS) entry which is preliminary data.</text>
</comment>
<evidence type="ECO:0000256" key="4">
    <source>
        <dbReference type="ARBA" id="ARBA00022989"/>
    </source>
</evidence>
<dbReference type="GO" id="GO:0005886">
    <property type="term" value="C:plasma membrane"/>
    <property type="evidence" value="ECO:0007669"/>
    <property type="project" value="UniProtKB-SubCell"/>
</dbReference>
<dbReference type="InterPro" id="IPR050250">
    <property type="entry name" value="Macrolide_Exporter_MacB"/>
</dbReference>
<evidence type="ECO:0000256" key="3">
    <source>
        <dbReference type="ARBA" id="ARBA00022692"/>
    </source>
</evidence>
<comment type="subcellular location">
    <subcellularLocation>
        <location evidence="1">Cell membrane</location>
        <topology evidence="1">Multi-pass membrane protein</topology>
    </subcellularLocation>
</comment>
<dbReference type="Pfam" id="PF02687">
    <property type="entry name" value="FtsX"/>
    <property type="match status" value="2"/>
</dbReference>
<dbReference type="InterPro" id="IPR025857">
    <property type="entry name" value="MacB_PCD"/>
</dbReference>
<dbReference type="AlphaFoldDB" id="A0A2U0SC57"/>
<evidence type="ECO:0000313" key="10">
    <source>
        <dbReference type="Proteomes" id="UP000245890"/>
    </source>
</evidence>
<keyword evidence="2" id="KW-1003">Cell membrane</keyword>
<dbReference type="RefSeq" id="WP_116468299.1">
    <property type="nucleotide sequence ID" value="NZ_QENQ01000001.1"/>
</dbReference>
<keyword evidence="10" id="KW-1185">Reference proteome</keyword>
<feature type="domain" description="ABC3 transporter permease C-terminal" evidence="7">
    <location>
        <begin position="287"/>
        <end position="399"/>
    </location>
</feature>
<feature type="transmembrane region" description="Helical" evidence="6">
    <location>
        <begin position="370"/>
        <end position="391"/>
    </location>
</feature>
<sequence length="803" mass="86955">MNYFALTSLYRSLTRHKFYAVLNIGGLAVGIAVFFVLALYVRFETSYEKWLPDHHKIYVVQSVWNTPGSPQDGAYNSTMGSLFEQLKEDFPDIVGTRIRSGPGSVLRDGVATSESLAQVDPSFFEVFDLPMIRGDGKRALRAPTAVVISESTAHKYFGGTDPIGQTMTIVRGTPASFRVTGVFRDLPKNSDFDYSILILLPNITSDESWFHWGNRSLETYLRFDDPAAARAFAGKLKPFVDRRGVADLGENPSARFRLALLPLDRVHLEPEGQASSSKKMQVVTLGLVGFLAFLIAIVNYINLATARAGLRSREVAMRKVLGAHRSTLIRQFMGESMLTVAIAALVGLILSELSLPLINAAGGLSLSIPYTIAVPVLLALIVIGGTIAGFYPAIMLSRFSAAAVLASARTPGGGRTGTRIRETLVVFQFSLAIAFIIATSVLVAQIRHVRQSDLGFKRDGLLIIRSFRNEQIDDARGRALLASIRRIPGVTGVAIADSAAGGSGSDSSINVPLPGVPGKGPSLRKITTGAGFFDVYGARLLAGRVFDDAHGGDDMTNRAKSDGQNIVINRRAVGTLRFRSPEDAIGKTVGGDEPRTIIGVIDDMRFFSPRLPNDATYYLFRRDLSSGAVATVRFSGDPRSIVAAAQQIWRRTAPQVPFAGETADRRLDLFYEADDRAARLFGIGAGLAVLIGVVGLWGLASFNTQRRIKEIGIRKVLGASSPDIVKLLVGQFMRPVLIANLIAWPLAFLAMRTWLAGFEDRIALSPLYFIGATLFAIGIAVLTVIGQALRASRAAPSWALRHD</sequence>
<feature type="transmembrane region" description="Helical" evidence="6">
    <location>
        <begin position="282"/>
        <end position="306"/>
    </location>
</feature>
<reference evidence="9 10" key="1">
    <citation type="submission" date="2018-05" db="EMBL/GenBank/DDBJ databases">
        <title>Description of Sphingomonas pokkalii sp nov, isolated from the rhizosphere of saline tolerant pokkali rice and its draft genome analysis.</title>
        <authorList>
            <person name="Menon R."/>
            <person name="Kumari S."/>
            <person name="Rameshkumar N."/>
        </authorList>
    </citation>
    <scope>NUCLEOTIDE SEQUENCE [LARGE SCALE GENOMIC DNA]</scope>
    <source>
        <strain evidence="9 10">L3B27</strain>
    </source>
</reference>
<protein>
    <submittedName>
        <fullName evidence="9">Transporter</fullName>
    </submittedName>
</protein>
<dbReference type="PANTHER" id="PTHR30572">
    <property type="entry name" value="MEMBRANE COMPONENT OF TRANSPORTER-RELATED"/>
    <property type="match status" value="1"/>
</dbReference>
<evidence type="ECO:0000313" key="9">
    <source>
        <dbReference type="EMBL" id="PVX28855.1"/>
    </source>
</evidence>